<accession>A0A1H6F3U6</accession>
<keyword evidence="1" id="KW-0472">Membrane</keyword>
<gene>
    <name evidence="3" type="ORF">MBHS_00642</name>
</gene>
<dbReference type="GO" id="GO:0005829">
    <property type="term" value="C:cytosol"/>
    <property type="evidence" value="ECO:0007669"/>
    <property type="project" value="UniProtKB-ARBA"/>
</dbReference>
<dbReference type="RefSeq" id="WP_103918815.1">
    <property type="nucleotide sequence ID" value="NZ_FMSV02000112.1"/>
</dbReference>
<evidence type="ECO:0000313" key="3">
    <source>
        <dbReference type="EMBL" id="SEH04790.1"/>
    </source>
</evidence>
<dbReference type="OrthoDB" id="9811542at2"/>
<evidence type="ECO:0000259" key="2">
    <source>
        <dbReference type="Pfam" id="PF00931"/>
    </source>
</evidence>
<feature type="domain" description="NB-ARC" evidence="2">
    <location>
        <begin position="321"/>
        <end position="465"/>
    </location>
</feature>
<evidence type="ECO:0000313" key="4">
    <source>
        <dbReference type="Proteomes" id="UP000236724"/>
    </source>
</evidence>
<dbReference type="SUPFAM" id="SSF52540">
    <property type="entry name" value="P-loop containing nucleoside triphosphate hydrolases"/>
    <property type="match status" value="1"/>
</dbReference>
<keyword evidence="1" id="KW-0812">Transmembrane</keyword>
<sequence length="865" mass="98646">MQKFIRMLEHKMEVAKEDSDFTFFFSLLVTGEAITKMIALLSVASLNIDKDRHQYRILHDLVRANGIGEWSKAIDDMVVGTASQHITSEFRVHQAELTRKVNSDEWQFVAVEELVSALRELNLQVDISAGKKDLKSWFKLFTELRNKTRGHGAIKIESASNAAVYLSRSIDLIVDNLTLLNIPMAYIRRNLSGKYRVTDIVDNSISFSKLKKSDKYHLEDGVYMFLGDFRKVPLIISDSDLSDFFISNGGFTNRKYELLSYCTDDKKSGDSSVYMMPSGQLPPSESDGLGELTAVGECFSNVPSLSYKYIRREELEDQLLSLLKDDRRTVVTLLGRGGIGKTSLALKVIPWLYDTTRFDAIVWFSSRDIDLKISGAKLVTANVISDKDISKYYCSLVLSEEERSKKTFDSIKYFQEQLTKSDIGSCLFVFDNFETTENPLELFKWIDTYIRNPNKVLITTRLRDFIGDYPVNVHGMSYDESEKLIRLTADNLGAGETLTSNLIDEIYNVSAGHPYIIKIMLGELSKQNMKGSLPKIVAGSEEVLTALFERTYAALNPCAQRVFLTLASWNSTVPRLALEAILMVSIDEPLEVEKAIDNLIQYSMAEEFKSNIDGQKFIALPYAAMAFGEKKCRVSPLKAIIGNDVRTLQRFGPAKPEDKKISLSHHFARFLGALPQTETEFENNKNIIERICLSHIDGWLLVSRWLEESGDINLYKIANKYLIRYLENETSEAKKVAAWKQLAELSRELGEPLEEVHSLIEASQYSEVEFSDLSNVANIINRMLSNHELELENNDIKKELLSRLFNVFWRRKSEADAIDLSRMAWLALHLQRLENAKELIELGLSKDPFNRYCLKLREKLDNYHH</sequence>
<dbReference type="Proteomes" id="UP000236724">
    <property type="component" value="Unassembled WGS sequence"/>
</dbReference>
<organism evidence="3 4">
    <name type="scientific">Candidatus Venteria ishoeyi</name>
    <dbReference type="NCBI Taxonomy" id="1899563"/>
    <lineage>
        <taxon>Bacteria</taxon>
        <taxon>Pseudomonadati</taxon>
        <taxon>Pseudomonadota</taxon>
        <taxon>Gammaproteobacteria</taxon>
        <taxon>Thiotrichales</taxon>
        <taxon>Thiotrichaceae</taxon>
        <taxon>Venteria</taxon>
    </lineage>
</organism>
<name>A0A1H6F3U6_9GAMM</name>
<keyword evidence="4" id="KW-1185">Reference proteome</keyword>
<dbReference type="PANTHER" id="PTHR22845">
    <property type="entry name" value="APOPTOTIC PROTEASE-ACTIVATING FACTOR 1"/>
    <property type="match status" value="1"/>
</dbReference>
<reference evidence="3 4" key="1">
    <citation type="submission" date="2016-10" db="EMBL/GenBank/DDBJ databases">
        <authorList>
            <person name="de Groot N.N."/>
        </authorList>
    </citation>
    <scope>NUCLEOTIDE SEQUENCE [LARGE SCALE GENOMIC DNA]</scope>
    <source>
        <strain evidence="3">MBHS1</strain>
    </source>
</reference>
<feature type="transmembrane region" description="Helical" evidence="1">
    <location>
        <begin position="21"/>
        <end position="46"/>
    </location>
</feature>
<keyword evidence="1" id="KW-1133">Transmembrane helix</keyword>
<protein>
    <submittedName>
        <fullName evidence="3">NB-ARC domain protein</fullName>
    </submittedName>
</protein>
<proteinExistence type="predicted"/>
<dbReference type="InterPro" id="IPR027417">
    <property type="entry name" value="P-loop_NTPase"/>
</dbReference>
<dbReference type="InterPro" id="IPR002182">
    <property type="entry name" value="NB-ARC"/>
</dbReference>
<dbReference type="AlphaFoldDB" id="A0A1H6F3U6"/>
<dbReference type="PANTHER" id="PTHR22845:SF5">
    <property type="entry name" value="APOPTOTIC PROTEASE-ACTIVATING FACTOR 1"/>
    <property type="match status" value="1"/>
</dbReference>
<dbReference type="EMBL" id="FMSV02000112">
    <property type="protein sequence ID" value="SEH04790.1"/>
    <property type="molecule type" value="Genomic_DNA"/>
</dbReference>
<dbReference type="Gene3D" id="3.40.50.300">
    <property type="entry name" value="P-loop containing nucleotide triphosphate hydrolases"/>
    <property type="match status" value="1"/>
</dbReference>
<dbReference type="Pfam" id="PF00931">
    <property type="entry name" value="NB-ARC"/>
    <property type="match status" value="1"/>
</dbReference>
<evidence type="ECO:0000256" key="1">
    <source>
        <dbReference type="SAM" id="Phobius"/>
    </source>
</evidence>
<dbReference type="GO" id="GO:0043531">
    <property type="term" value="F:ADP binding"/>
    <property type="evidence" value="ECO:0007669"/>
    <property type="project" value="InterPro"/>
</dbReference>